<name>A0AAV5KJR1_9ROSI</name>
<protein>
    <submittedName>
        <fullName evidence="2">Uncharacterized protein</fullName>
    </submittedName>
</protein>
<dbReference type="AlphaFoldDB" id="A0AAV5KJR1"/>
<accession>A0AAV5KJR1</accession>
<dbReference type="EMBL" id="BPVZ01000067">
    <property type="protein sequence ID" value="GKV24858.1"/>
    <property type="molecule type" value="Genomic_DNA"/>
</dbReference>
<keyword evidence="3" id="KW-1185">Reference proteome</keyword>
<comment type="caution">
    <text evidence="2">The sequence shown here is derived from an EMBL/GenBank/DDBJ whole genome shotgun (WGS) entry which is preliminary data.</text>
</comment>
<organism evidence="2 3">
    <name type="scientific">Rubroshorea leprosula</name>
    <dbReference type="NCBI Taxonomy" id="152421"/>
    <lineage>
        <taxon>Eukaryota</taxon>
        <taxon>Viridiplantae</taxon>
        <taxon>Streptophyta</taxon>
        <taxon>Embryophyta</taxon>
        <taxon>Tracheophyta</taxon>
        <taxon>Spermatophyta</taxon>
        <taxon>Magnoliopsida</taxon>
        <taxon>eudicotyledons</taxon>
        <taxon>Gunneridae</taxon>
        <taxon>Pentapetalae</taxon>
        <taxon>rosids</taxon>
        <taxon>malvids</taxon>
        <taxon>Malvales</taxon>
        <taxon>Dipterocarpaceae</taxon>
        <taxon>Rubroshorea</taxon>
    </lineage>
</organism>
<feature type="region of interest" description="Disordered" evidence="1">
    <location>
        <begin position="1"/>
        <end position="31"/>
    </location>
</feature>
<reference evidence="2 3" key="1">
    <citation type="journal article" date="2021" name="Commun. Biol.">
        <title>The genome of Shorea leprosula (Dipterocarpaceae) highlights the ecological relevance of drought in aseasonal tropical rainforests.</title>
        <authorList>
            <person name="Ng K.K.S."/>
            <person name="Kobayashi M.J."/>
            <person name="Fawcett J.A."/>
            <person name="Hatakeyama M."/>
            <person name="Paape T."/>
            <person name="Ng C.H."/>
            <person name="Ang C.C."/>
            <person name="Tnah L.H."/>
            <person name="Lee C.T."/>
            <person name="Nishiyama T."/>
            <person name="Sese J."/>
            <person name="O'Brien M.J."/>
            <person name="Copetti D."/>
            <person name="Mohd Noor M.I."/>
            <person name="Ong R.C."/>
            <person name="Putra M."/>
            <person name="Sireger I.Z."/>
            <person name="Indrioko S."/>
            <person name="Kosugi Y."/>
            <person name="Izuno A."/>
            <person name="Isagi Y."/>
            <person name="Lee S.L."/>
            <person name="Shimizu K.K."/>
        </authorList>
    </citation>
    <scope>NUCLEOTIDE SEQUENCE [LARGE SCALE GENOMIC DNA]</scope>
    <source>
        <strain evidence="2">214</strain>
    </source>
</reference>
<evidence type="ECO:0000313" key="3">
    <source>
        <dbReference type="Proteomes" id="UP001054252"/>
    </source>
</evidence>
<evidence type="ECO:0000256" key="1">
    <source>
        <dbReference type="SAM" id="MobiDB-lite"/>
    </source>
</evidence>
<gene>
    <name evidence="2" type="ORF">SLEP1_g34410</name>
</gene>
<evidence type="ECO:0000313" key="2">
    <source>
        <dbReference type="EMBL" id="GKV24858.1"/>
    </source>
</evidence>
<dbReference type="Proteomes" id="UP001054252">
    <property type="component" value="Unassembled WGS sequence"/>
</dbReference>
<sequence>MQVEEVEEGGAGQKSGGFWEPSGGLSKSHRQGKKTWLGQCHVVSKIGIMELGPFNFY</sequence>
<proteinExistence type="predicted"/>